<protein>
    <submittedName>
        <fullName evidence="2">Uncharacterized protein</fullName>
    </submittedName>
</protein>
<evidence type="ECO:0000256" key="1">
    <source>
        <dbReference type="SAM" id="MobiDB-lite"/>
    </source>
</evidence>
<feature type="compositionally biased region" description="Basic and acidic residues" evidence="1">
    <location>
        <begin position="393"/>
        <end position="402"/>
    </location>
</feature>
<feature type="compositionally biased region" description="Polar residues" evidence="1">
    <location>
        <begin position="341"/>
        <end position="371"/>
    </location>
</feature>
<evidence type="ECO:0000313" key="3">
    <source>
        <dbReference type="Proteomes" id="UP000662904"/>
    </source>
</evidence>
<dbReference type="InterPro" id="IPR036388">
    <property type="entry name" value="WH-like_DNA-bd_sf"/>
</dbReference>
<proteinExistence type="predicted"/>
<feature type="compositionally biased region" description="Polar residues" evidence="1">
    <location>
        <begin position="379"/>
        <end position="392"/>
    </location>
</feature>
<feature type="region of interest" description="Disordered" evidence="1">
    <location>
        <begin position="587"/>
        <end position="608"/>
    </location>
</feature>
<feature type="compositionally biased region" description="Polar residues" evidence="1">
    <location>
        <begin position="588"/>
        <end position="608"/>
    </location>
</feature>
<reference evidence="2" key="1">
    <citation type="submission" date="2020-07" db="EMBL/GenBank/DDBJ databases">
        <title>Koleobacter methoxysyntrophicus gen. nov., sp. nov., a novel anaerobic bacterium isolated from deep subsurface oil field and proposal of Koleobacterales ord. nov. in the phylum Firmicutes.</title>
        <authorList>
            <person name="Sakamoto S."/>
            <person name="Tamaki H."/>
        </authorList>
    </citation>
    <scope>NUCLEOTIDE SEQUENCE</scope>
    <source>
        <strain evidence="2">NRmbB1</strain>
    </source>
</reference>
<dbReference type="Gene3D" id="1.10.10.10">
    <property type="entry name" value="Winged helix-like DNA-binding domain superfamily/Winged helix DNA-binding domain"/>
    <property type="match status" value="1"/>
</dbReference>
<feature type="compositionally biased region" description="Polar residues" evidence="1">
    <location>
        <begin position="297"/>
        <end position="317"/>
    </location>
</feature>
<dbReference type="RefSeq" id="WP_206707936.1">
    <property type="nucleotide sequence ID" value="NZ_CP059066.1"/>
</dbReference>
<dbReference type="AlphaFoldDB" id="A0A8A0RSW9"/>
<sequence>MFDYNSFFMLSKKWLKSEVPYMGNAELKVVLYVMKHAWDDKINQAKAISLDEFMHGKLAKHSDQRIDSGTGLSKRSVLNGIRNAVENNFLVVYTDNRDAARIRKYYMPRMNPTVKKETFAVDPETGERITFEQWRELAAPVENNQEPEGNVRYFEKNLKDFFVAPKEMFNLRAMSNVELRVLLHIFLCTWGHDELVKSITVEDFINATKLSKKSVIKGLKELLKDGLVSAYVDNKGKGNRKNKHYMIRWGNVGLFGETYAVNHEIGIEITYEQWLKLSTNKQSKRQETHQAGCVKSTPENQNAASASQNRGIESTPGSPGVKSIPLNRGIKSTPGAGVALNEQQTRGVESTPGNQNTVNAPQNTGVKSTPGSPGVKITPLNSSIKSTPGTSKKPQDKTETPSKHLLSPVNSDSRISNITLETGSTETVHSAQKSDVRVEKVDIPGVQTTHRTKKDISIKKDISNDIDSTSTYGTCKHKSLKERDKDSYTSLTRSITHKCDTADSTKLSKNSDKPTNKDIIAELTGHYRKIKGVMSEPSDFSFIGKLYNEHGYNDVLWMINKVSRAVESGKIIHKPKIYIMKALKNEAKNSSPSGKQNQKGGKYSNGQYQRRDAGYGAFKDIPEPGSYEYQFGYARDGGTGEIINLFDIERELQAELAAKKNKAKPEPGSYEYKLGYARDAGTGELINIYDRRTAGY</sequence>
<dbReference type="Proteomes" id="UP000662904">
    <property type="component" value="Chromosome"/>
</dbReference>
<accession>A0A8A0RSW9</accession>
<feature type="region of interest" description="Disordered" evidence="1">
    <location>
        <begin position="286"/>
        <end position="410"/>
    </location>
</feature>
<keyword evidence="3" id="KW-1185">Reference proteome</keyword>
<gene>
    <name evidence="2" type="ORF">H0A61_03040</name>
</gene>
<organism evidence="2 3">
    <name type="scientific">Koleobacter methoxysyntrophicus</name>
    <dbReference type="NCBI Taxonomy" id="2751313"/>
    <lineage>
        <taxon>Bacteria</taxon>
        <taxon>Bacillati</taxon>
        <taxon>Bacillota</taxon>
        <taxon>Clostridia</taxon>
        <taxon>Koleobacterales</taxon>
        <taxon>Koleobacteraceae</taxon>
        <taxon>Koleobacter</taxon>
    </lineage>
</organism>
<name>A0A8A0RSW9_9FIRM</name>
<evidence type="ECO:0000313" key="2">
    <source>
        <dbReference type="EMBL" id="QSQ10630.1"/>
    </source>
</evidence>
<dbReference type="KEGG" id="kme:H0A61_03040"/>
<dbReference type="EMBL" id="CP059066">
    <property type="protein sequence ID" value="QSQ10630.1"/>
    <property type="molecule type" value="Genomic_DNA"/>
</dbReference>